<dbReference type="FunFam" id="3.40.50.2300:FF:000145">
    <property type="entry name" value="Glutamate receptor, metabotropic"/>
    <property type="match status" value="1"/>
</dbReference>
<feature type="compositionally biased region" description="Low complexity" evidence="12">
    <location>
        <begin position="1287"/>
        <end position="1296"/>
    </location>
</feature>
<evidence type="ECO:0000256" key="11">
    <source>
        <dbReference type="ARBA" id="ARBA00054813"/>
    </source>
</evidence>
<dbReference type="InterPro" id="IPR038550">
    <property type="entry name" value="GPCR_3_9-Cys_sf"/>
</dbReference>
<evidence type="ECO:0000259" key="15">
    <source>
        <dbReference type="PROSITE" id="PS50259"/>
    </source>
</evidence>
<dbReference type="RefSeq" id="XP_022651423.1">
    <property type="nucleotide sequence ID" value="XM_022795688.1"/>
</dbReference>
<evidence type="ECO:0000256" key="2">
    <source>
        <dbReference type="ARBA" id="ARBA00007242"/>
    </source>
</evidence>
<dbReference type="KEGG" id="vde:111246314"/>
<feature type="transmembrane region" description="Helical" evidence="13">
    <location>
        <begin position="705"/>
        <end position="729"/>
    </location>
</feature>
<feature type="signal peptide" evidence="14">
    <location>
        <begin position="1"/>
        <end position="22"/>
    </location>
</feature>
<keyword evidence="9" id="KW-0325">Glycoprotein</keyword>
<feature type="region of interest" description="Disordered" evidence="12">
    <location>
        <begin position="1066"/>
        <end position="1135"/>
    </location>
</feature>
<dbReference type="CDD" id="cd15285">
    <property type="entry name" value="7tmC_mGluR_group1"/>
    <property type="match status" value="1"/>
</dbReference>
<dbReference type="InterPro" id="IPR017978">
    <property type="entry name" value="GPCR_3_C"/>
</dbReference>
<dbReference type="InterPro" id="IPR050726">
    <property type="entry name" value="mGluR"/>
</dbReference>
<keyword evidence="6" id="KW-0297">G-protein coupled receptor</keyword>
<feature type="compositionally biased region" description="Basic residues" evidence="12">
    <location>
        <begin position="936"/>
        <end position="952"/>
    </location>
</feature>
<proteinExistence type="inferred from homology"/>
<evidence type="ECO:0000256" key="12">
    <source>
        <dbReference type="SAM" id="MobiDB-lite"/>
    </source>
</evidence>
<feature type="compositionally biased region" description="Basic and acidic residues" evidence="12">
    <location>
        <begin position="1311"/>
        <end position="1326"/>
    </location>
</feature>
<feature type="region of interest" description="Disordered" evidence="12">
    <location>
        <begin position="1356"/>
        <end position="1402"/>
    </location>
</feature>
<dbReference type="PROSITE" id="PS00980">
    <property type="entry name" value="G_PROTEIN_RECEP_F3_2"/>
    <property type="match status" value="1"/>
</dbReference>
<feature type="compositionally biased region" description="Basic and acidic residues" evidence="12">
    <location>
        <begin position="1373"/>
        <end position="1391"/>
    </location>
</feature>
<keyword evidence="17" id="KW-1185">Reference proteome</keyword>
<comment type="function">
    <text evidence="11">G-protein coupled receptor for glutamate. Ligand binding causes a conformation change that triggers signaling via guanine nucleotide-binding proteins (G proteins) and modulates the activity of down-stream effectors.</text>
</comment>
<evidence type="ECO:0000313" key="16">
    <source>
        <dbReference type="EnsemblMetazoa" id="XP_022651423"/>
    </source>
</evidence>
<feature type="chain" id="PRO_5029486154" description="G-protein coupled receptors family 3 profile domain-containing protein" evidence="14">
    <location>
        <begin position="23"/>
        <end position="1424"/>
    </location>
</feature>
<keyword evidence="8" id="KW-0675">Receptor</keyword>
<reference evidence="16" key="1">
    <citation type="submission" date="2021-01" db="UniProtKB">
        <authorList>
            <consortium name="EnsemblMetazoa"/>
        </authorList>
    </citation>
    <scope>IDENTIFICATION</scope>
</reference>
<comment type="subcellular location">
    <subcellularLocation>
        <location evidence="1">Cell membrane</location>
        <topology evidence="1">Multi-pass membrane protein</topology>
    </subcellularLocation>
</comment>
<dbReference type="PROSITE" id="PS00981">
    <property type="entry name" value="G_PROTEIN_RECEP_F3_3"/>
    <property type="match status" value="1"/>
</dbReference>
<dbReference type="PRINTS" id="PR00248">
    <property type="entry name" value="GPCRMGR"/>
</dbReference>
<evidence type="ECO:0000256" key="14">
    <source>
        <dbReference type="SAM" id="SignalP"/>
    </source>
</evidence>
<keyword evidence="10" id="KW-0807">Transducer</keyword>
<dbReference type="Pfam" id="PF01094">
    <property type="entry name" value="ANF_receptor"/>
    <property type="match status" value="1"/>
</dbReference>
<evidence type="ECO:0000313" key="17">
    <source>
        <dbReference type="Proteomes" id="UP000594260"/>
    </source>
</evidence>
<dbReference type="PANTHER" id="PTHR24060">
    <property type="entry name" value="METABOTROPIC GLUTAMATE RECEPTOR"/>
    <property type="match status" value="1"/>
</dbReference>
<dbReference type="GeneID" id="111246314"/>
<dbReference type="EnsemblMetazoa" id="XM_022795688">
    <property type="protein sequence ID" value="XP_022651423"/>
    <property type="gene ID" value="LOC111246314"/>
</dbReference>
<evidence type="ECO:0000256" key="7">
    <source>
        <dbReference type="ARBA" id="ARBA00023136"/>
    </source>
</evidence>
<evidence type="ECO:0000256" key="10">
    <source>
        <dbReference type="ARBA" id="ARBA00023224"/>
    </source>
</evidence>
<feature type="region of interest" description="Disordered" evidence="12">
    <location>
        <begin position="1164"/>
        <end position="1233"/>
    </location>
</feature>
<evidence type="ECO:0000256" key="5">
    <source>
        <dbReference type="ARBA" id="ARBA00022989"/>
    </source>
</evidence>
<dbReference type="OrthoDB" id="425344at2759"/>
<dbReference type="InterPro" id="IPR001828">
    <property type="entry name" value="ANF_lig-bd_rcpt"/>
</dbReference>
<dbReference type="Proteomes" id="UP000594260">
    <property type="component" value="Unplaced"/>
</dbReference>
<keyword evidence="4 13" id="KW-0812">Transmembrane</keyword>
<feature type="transmembrane region" description="Helical" evidence="13">
    <location>
        <begin position="635"/>
        <end position="658"/>
    </location>
</feature>
<dbReference type="GO" id="GO:0004930">
    <property type="term" value="F:G protein-coupled receptor activity"/>
    <property type="evidence" value="ECO:0007669"/>
    <property type="project" value="UniProtKB-KW"/>
</dbReference>
<feature type="compositionally biased region" description="Low complexity" evidence="12">
    <location>
        <begin position="1200"/>
        <end position="1232"/>
    </location>
</feature>
<feature type="transmembrane region" description="Helical" evidence="13">
    <location>
        <begin position="796"/>
        <end position="815"/>
    </location>
</feature>
<feature type="compositionally biased region" description="Polar residues" evidence="12">
    <location>
        <begin position="1356"/>
        <end position="1368"/>
    </location>
</feature>
<evidence type="ECO:0000256" key="8">
    <source>
        <dbReference type="ARBA" id="ARBA00023170"/>
    </source>
</evidence>
<dbReference type="Gene3D" id="3.40.50.2300">
    <property type="match status" value="2"/>
</dbReference>
<evidence type="ECO:0000256" key="6">
    <source>
        <dbReference type="ARBA" id="ARBA00023040"/>
    </source>
</evidence>
<evidence type="ECO:0000256" key="4">
    <source>
        <dbReference type="ARBA" id="ARBA00022692"/>
    </source>
</evidence>
<keyword evidence="5 13" id="KW-1133">Transmembrane helix</keyword>
<feature type="transmembrane region" description="Helical" evidence="13">
    <location>
        <begin position="673"/>
        <end position="693"/>
    </location>
</feature>
<dbReference type="Pfam" id="PF00003">
    <property type="entry name" value="7tm_3"/>
    <property type="match status" value="1"/>
</dbReference>
<accession>A0A7M7JJN9</accession>
<comment type="similarity">
    <text evidence="2">Belongs to the G-protein coupled receptor 3 family.</text>
</comment>
<dbReference type="PROSITE" id="PS50259">
    <property type="entry name" value="G_PROTEIN_RECEP_F3_4"/>
    <property type="match status" value="1"/>
</dbReference>
<evidence type="ECO:0000256" key="1">
    <source>
        <dbReference type="ARBA" id="ARBA00004651"/>
    </source>
</evidence>
<feature type="transmembrane region" description="Helical" evidence="13">
    <location>
        <begin position="827"/>
        <end position="849"/>
    </location>
</feature>
<dbReference type="InterPro" id="IPR017979">
    <property type="entry name" value="GPCR_3_CS"/>
</dbReference>
<keyword evidence="14" id="KW-0732">Signal</keyword>
<dbReference type="InParanoid" id="A0A7M7JJN9"/>
<sequence>MRRLFTIATITVLLSLWPRASLNGRNSIVGAVYEYEDREVHSYFYKSIDPEDFLLGVIVPVHSQPNLTEVNPLRCGDVLEQEGIQRVEMALRTVAEINERRDLLPNTTLGIHVRDSCNYPPIALEQTINYIRASVWHDSDYQETPYPWSQSHSIETYSLKKCTVPEKRRNLVAVVGPATCTGIIQVKNLLQLFGIPQIGYSATAAIPAEYSKYFLSVIPNDTDQNRAMLDILVRFNWTYVYTIHSSDDDYGPMAMHDFKIKAYTRGICVAKSSTLSPTSQTSDYEAAVRKMMNTPVRSTGARVIVAYLEKKILMRFLHTLKHLNATHRFLILASDTWGTDPEVVRALEDVAEGCMTLSFPKPSGTAFREYFTALRPETNSYNPWFREFWEDRFKCTLPRREDSLKILKYHRWCTGNETLNDGSFREDPKIDYLRRSIYLVAHGLHRMIEDHCGSVHYGATHDEAVDGEPGPDRNSTRKDCVSKMHVNATAFVAYLNRTSFVWPPDAPNSSETIEVNPPGVYNIYNFRKVKERSYDYVQIGTWKRVDGLQLWEDPVFKGGSRILPESICSKPCEKGQIKNVWWPGNCCWKCLSCNQTQFIQDEYNCGNCGQGFLPNANLTGCYAIPEEYIKWKDSAALLVIAVASVGVATTCLVTLIFVQHNLTPVVKSSTRELSYIILVGMAMSHGTSLAFLFKPSDYSCFAVRVLPPFSLTMMYAPLLVKTVRIARILGNIRSLAITPPKRFLSSTSQVVITCILIFIQVVILTCTQLILPSGWEHEYPAYDRVTLQCRMPHPSIMLPLAFNFLLIILCTAYAVKTRNVPENFNEAKLIGFTMYATVVIWISFLAIYFGSPYKSVAFALSLSSTAHVALSLMFFHKVYIIVFHPEKNQPSVFRQLTDNMRMHIGAQDSSSFKSSIYNTTGDSPSPIGKGTFKLRPEKKRYSHSSSTKKKASEKRAEQMRKATAMKIAQDLDRRLSRTSTSDPAFSLNRFIDNVNKAGGVHGPVMVGHNVNHSNNISNAHLSVALAPQHSPHLPPLSPLPQALTHVVVSPQSSAEQDGLYANSMSRFNQFDSDNNSATNSENLDTLDTRKQSQNSDNTYESVVPVKRKMSRGYSGLPRYLPQTPTADRPSGRSDFNIAATASKGYRLSIDQSQATSSGRFKVLSEHDDEISEPEQTVSEGHEKKSKHKEKSIKDKENPMQSVSLQQQQSQQQSQPQQQQQPQQQAQNQSQSQNRFKHDALELRRFHEPFRYDWYYKQPYATRVPYRPAITYPKELKDLSTGLCSGSLSGAGNGSQSKESLSLVRRSPGPKRSLDHTRDTRETEKGRDRLFVHRLSLDQGIGLRNAGDQALRDTASSFLSDGRKSGNSTPKRKVSCERCTPDGSPESERLETGLKTGGLKTGLGLSDNMMLIDDSSVEDLTNKAD</sequence>
<keyword evidence="7 13" id="KW-0472">Membrane</keyword>
<feature type="region of interest" description="Disordered" evidence="12">
    <location>
        <begin position="918"/>
        <end position="959"/>
    </location>
</feature>
<dbReference type="InterPro" id="IPR000337">
    <property type="entry name" value="GPCR_3"/>
</dbReference>
<keyword evidence="3" id="KW-1003">Cell membrane</keyword>
<feature type="domain" description="G-protein coupled receptors family 3 profile" evidence="15">
    <location>
        <begin position="635"/>
        <end position="897"/>
    </location>
</feature>
<evidence type="ECO:0000256" key="3">
    <source>
        <dbReference type="ARBA" id="ARBA00022475"/>
    </source>
</evidence>
<feature type="compositionally biased region" description="Polar residues" evidence="12">
    <location>
        <begin position="1066"/>
        <end position="1100"/>
    </location>
</feature>
<protein>
    <recommendedName>
        <fullName evidence="15">G-protein coupled receptors family 3 profile domain-containing protein</fullName>
    </recommendedName>
</protein>
<dbReference type="Gene3D" id="2.10.50.30">
    <property type="entry name" value="GPCR, family 3, nine cysteines domain"/>
    <property type="match status" value="1"/>
</dbReference>
<feature type="region of interest" description="Disordered" evidence="12">
    <location>
        <begin position="1287"/>
        <end position="1326"/>
    </location>
</feature>
<dbReference type="SUPFAM" id="SSF53822">
    <property type="entry name" value="Periplasmic binding protein-like I"/>
    <property type="match status" value="1"/>
</dbReference>
<evidence type="ECO:0000256" key="13">
    <source>
        <dbReference type="SAM" id="Phobius"/>
    </source>
</evidence>
<name>A0A7M7JJN9_VARDE</name>
<evidence type="ECO:0000256" key="9">
    <source>
        <dbReference type="ARBA" id="ARBA00023180"/>
    </source>
</evidence>
<dbReference type="FunFam" id="2.10.50.30:FF:000001">
    <property type="entry name" value="metabotropic glutamate receptor 1"/>
    <property type="match status" value="1"/>
</dbReference>
<feature type="transmembrane region" description="Helical" evidence="13">
    <location>
        <begin position="750"/>
        <end position="771"/>
    </location>
</feature>
<dbReference type="GO" id="GO:0005886">
    <property type="term" value="C:plasma membrane"/>
    <property type="evidence" value="ECO:0007669"/>
    <property type="project" value="UniProtKB-SubCell"/>
</dbReference>
<dbReference type="InterPro" id="IPR028082">
    <property type="entry name" value="Peripla_BP_I"/>
</dbReference>
<organism evidence="16 17">
    <name type="scientific">Varroa destructor</name>
    <name type="common">Honeybee mite</name>
    <dbReference type="NCBI Taxonomy" id="109461"/>
    <lineage>
        <taxon>Eukaryota</taxon>
        <taxon>Metazoa</taxon>
        <taxon>Ecdysozoa</taxon>
        <taxon>Arthropoda</taxon>
        <taxon>Chelicerata</taxon>
        <taxon>Arachnida</taxon>
        <taxon>Acari</taxon>
        <taxon>Parasitiformes</taxon>
        <taxon>Mesostigmata</taxon>
        <taxon>Gamasina</taxon>
        <taxon>Dermanyssoidea</taxon>
        <taxon>Varroidae</taxon>
        <taxon>Varroa</taxon>
    </lineage>
</organism>